<protein>
    <submittedName>
        <fullName evidence="1">DUF2783 domain-containing protein</fullName>
    </submittedName>
</protein>
<comment type="caution">
    <text evidence="1">The sequence shown here is derived from an EMBL/GenBank/DDBJ whole genome shotgun (WGS) entry which is preliminary data.</text>
</comment>
<keyword evidence="2" id="KW-1185">Reference proteome</keyword>
<organism evidence="1 2">
    <name type="scientific">Ramlibacter rhizophilus</name>
    <dbReference type="NCBI Taxonomy" id="1781167"/>
    <lineage>
        <taxon>Bacteria</taxon>
        <taxon>Pseudomonadati</taxon>
        <taxon>Pseudomonadota</taxon>
        <taxon>Betaproteobacteria</taxon>
        <taxon>Burkholderiales</taxon>
        <taxon>Comamonadaceae</taxon>
        <taxon>Ramlibacter</taxon>
    </lineage>
</organism>
<dbReference type="AlphaFoldDB" id="A0A4Z0BHB0"/>
<dbReference type="Proteomes" id="UP000297564">
    <property type="component" value="Unassembled WGS sequence"/>
</dbReference>
<sequence length="62" mass="6796">MTRPSLSQADLEQVYDRLAEAIDQAGAERSELFLVKLALLNAQALGDARQFAAHLEAALRDL</sequence>
<accession>A0A4Z0BHB0</accession>
<reference evidence="1 2" key="1">
    <citation type="submission" date="2019-03" db="EMBL/GenBank/DDBJ databases">
        <title>Ramlibacter rhizophilus CCTCC AB2015357, whole genome shotgun sequence.</title>
        <authorList>
            <person name="Zhang X."/>
            <person name="Feng G."/>
            <person name="Zhu H."/>
        </authorList>
    </citation>
    <scope>NUCLEOTIDE SEQUENCE [LARGE SCALE GENOMIC DNA]</scope>
    <source>
        <strain evidence="1 2">CCTCC AB2015357</strain>
    </source>
</reference>
<evidence type="ECO:0000313" key="2">
    <source>
        <dbReference type="Proteomes" id="UP000297564"/>
    </source>
</evidence>
<proteinExistence type="predicted"/>
<dbReference type="EMBL" id="SMLL01000007">
    <property type="protein sequence ID" value="TFY97298.1"/>
    <property type="molecule type" value="Genomic_DNA"/>
</dbReference>
<evidence type="ECO:0000313" key="1">
    <source>
        <dbReference type="EMBL" id="TFY97298.1"/>
    </source>
</evidence>
<dbReference type="OrthoDB" id="8780712at2"/>
<name>A0A4Z0BHB0_9BURK</name>
<dbReference type="RefSeq" id="WP_135286465.1">
    <property type="nucleotide sequence ID" value="NZ_SMLL01000007.1"/>
</dbReference>
<gene>
    <name evidence="1" type="ORF">EZ242_17365</name>
</gene>